<feature type="region of interest" description="Disordered" evidence="1">
    <location>
        <begin position="59"/>
        <end position="129"/>
    </location>
</feature>
<proteinExistence type="predicted"/>
<accession>A0AAD5WTC2</accession>
<dbReference type="AlphaFoldDB" id="A0AAD5WTC2"/>
<dbReference type="EMBL" id="JAKWBI020000126">
    <property type="protein sequence ID" value="KAJ2902060.1"/>
    <property type="molecule type" value="Genomic_DNA"/>
</dbReference>
<protein>
    <submittedName>
        <fullName evidence="2">Uncharacterized protein</fullName>
    </submittedName>
</protein>
<gene>
    <name evidence="2" type="ORF">MKZ38_001096</name>
</gene>
<evidence type="ECO:0000313" key="3">
    <source>
        <dbReference type="Proteomes" id="UP001201980"/>
    </source>
</evidence>
<evidence type="ECO:0000256" key="1">
    <source>
        <dbReference type="SAM" id="MobiDB-lite"/>
    </source>
</evidence>
<keyword evidence="3" id="KW-1185">Reference proteome</keyword>
<reference evidence="2" key="1">
    <citation type="submission" date="2022-07" db="EMBL/GenBank/DDBJ databases">
        <title>Draft genome sequence of Zalerion maritima ATCC 34329, a (micro)plastics degrading marine fungus.</title>
        <authorList>
            <person name="Paco A."/>
            <person name="Goncalves M.F.M."/>
            <person name="Rocha-Santos T.A.P."/>
            <person name="Alves A."/>
        </authorList>
    </citation>
    <scope>NUCLEOTIDE SEQUENCE</scope>
    <source>
        <strain evidence="2">ATCC 34329</strain>
    </source>
</reference>
<sequence>MTTAAAAATEIAVEIRKGHTYTRMGDSIVPAAAACLASRILQLSDNYQRWRRQCRARWRRRRGRPGNIAPSKQGAIKDEPRPRWSVPGLMQGRRTWDLDSRRSNSRSGKFVSEHRDLSARGRPEPDVNYKGSTAVVGFGQFGGELASWIRQCWEKDVQP</sequence>
<organism evidence="2 3">
    <name type="scientific">Zalerion maritima</name>
    <dbReference type="NCBI Taxonomy" id="339359"/>
    <lineage>
        <taxon>Eukaryota</taxon>
        <taxon>Fungi</taxon>
        <taxon>Dikarya</taxon>
        <taxon>Ascomycota</taxon>
        <taxon>Pezizomycotina</taxon>
        <taxon>Sordariomycetes</taxon>
        <taxon>Lulworthiomycetidae</taxon>
        <taxon>Lulworthiales</taxon>
        <taxon>Lulworthiaceae</taxon>
        <taxon>Zalerion</taxon>
    </lineage>
</organism>
<evidence type="ECO:0000313" key="2">
    <source>
        <dbReference type="EMBL" id="KAJ2902060.1"/>
    </source>
</evidence>
<dbReference type="Proteomes" id="UP001201980">
    <property type="component" value="Unassembled WGS sequence"/>
</dbReference>
<feature type="compositionally biased region" description="Basic and acidic residues" evidence="1">
    <location>
        <begin position="111"/>
        <end position="127"/>
    </location>
</feature>
<comment type="caution">
    <text evidence="2">The sequence shown here is derived from an EMBL/GenBank/DDBJ whole genome shotgun (WGS) entry which is preliminary data.</text>
</comment>
<name>A0AAD5WTC2_9PEZI</name>